<keyword evidence="1" id="KW-0472">Membrane</keyword>
<dbReference type="EMBL" id="RSDO01000002">
    <property type="protein sequence ID" value="RRR55211.1"/>
    <property type="molecule type" value="Genomic_DNA"/>
</dbReference>
<proteinExistence type="predicted"/>
<keyword evidence="1" id="KW-1133">Transmembrane helix</keyword>
<evidence type="ECO:0000313" key="3">
    <source>
        <dbReference type="Proteomes" id="UP000274117"/>
    </source>
</evidence>
<feature type="transmembrane region" description="Helical" evidence="1">
    <location>
        <begin position="12"/>
        <end position="32"/>
    </location>
</feature>
<protein>
    <submittedName>
        <fullName evidence="2">Uncharacterized protein</fullName>
    </submittedName>
</protein>
<name>A0A426TIP2_STRSU</name>
<dbReference type="OrthoDB" id="2224591at2"/>
<reference evidence="2 3" key="2">
    <citation type="submission" date="2018-12" db="EMBL/GenBank/DDBJ databases">
        <title>Whole-genome sequences of fifteen clinical Streptococcus suis strains isolated from pigs between 2006 and 2018.</title>
        <authorList>
            <person name="Stevens M.J.A."/>
            <person name="Cernela N."/>
            <person name="Spoerry Serrano N."/>
            <person name="Schmitt S."/>
            <person name="Schrenzel J."/>
            <person name="Stephan R."/>
        </authorList>
    </citation>
    <scope>NUCLEOTIDE SEQUENCE [LARGE SCALE GENOMIC DNA]</scope>
    <source>
        <strain evidence="2 3">PP422</strain>
    </source>
</reference>
<comment type="caution">
    <text evidence="2">The sequence shown here is derived from an EMBL/GenBank/DDBJ whole genome shotgun (WGS) entry which is preliminary data.</text>
</comment>
<dbReference type="AlphaFoldDB" id="A0A426TIP2"/>
<organism evidence="2 3">
    <name type="scientific">Streptococcus suis</name>
    <dbReference type="NCBI Taxonomy" id="1307"/>
    <lineage>
        <taxon>Bacteria</taxon>
        <taxon>Bacillati</taxon>
        <taxon>Bacillota</taxon>
        <taxon>Bacilli</taxon>
        <taxon>Lactobacillales</taxon>
        <taxon>Streptococcaceae</taxon>
        <taxon>Streptococcus</taxon>
    </lineage>
</organism>
<keyword evidence="1" id="KW-0812">Transmembrane</keyword>
<gene>
    <name evidence="2" type="ORF">EI998_01595</name>
</gene>
<evidence type="ECO:0000256" key="1">
    <source>
        <dbReference type="SAM" id="Phobius"/>
    </source>
</evidence>
<dbReference type="RefSeq" id="WP_105122177.1">
    <property type="nucleotide sequence ID" value="NZ_CP102145.1"/>
</dbReference>
<reference evidence="2 3" key="1">
    <citation type="submission" date="2018-11" db="EMBL/GenBank/DDBJ databases">
        <authorList>
            <person name="Stevens M.J."/>
            <person name="Cernela N."/>
            <person name="Spoerry Serrano N."/>
            <person name="Schmitt S."/>
            <person name="Schrenzel J."/>
            <person name="Stephan R."/>
        </authorList>
    </citation>
    <scope>NUCLEOTIDE SEQUENCE [LARGE SCALE GENOMIC DNA]</scope>
    <source>
        <strain evidence="2 3">PP422</strain>
    </source>
</reference>
<sequence length="69" mass="7958">MKKLNNLHIARFVQVLAIAYLVFVLLADIMKWQQLDNTHVVLAICAIVVTDENLWKLAGRKEKNGKRIK</sequence>
<accession>A0A426TIP2</accession>
<dbReference type="Proteomes" id="UP000274117">
    <property type="component" value="Unassembled WGS sequence"/>
</dbReference>
<evidence type="ECO:0000313" key="2">
    <source>
        <dbReference type="EMBL" id="RRR55211.1"/>
    </source>
</evidence>